<keyword evidence="1 6" id="KW-0479">Metal-binding</keyword>
<dbReference type="EMBL" id="KZ992427">
    <property type="protein sequence ID" value="RKP11087.1"/>
    <property type="molecule type" value="Genomic_DNA"/>
</dbReference>
<feature type="compositionally biased region" description="Basic residues" evidence="8">
    <location>
        <begin position="507"/>
        <end position="517"/>
    </location>
</feature>
<evidence type="ECO:0000256" key="1">
    <source>
        <dbReference type="ARBA" id="ARBA00022723"/>
    </source>
</evidence>
<reference evidence="12" key="1">
    <citation type="journal article" date="2018" name="Nat. Microbiol.">
        <title>Leveraging single-cell genomics to expand the fungal tree of life.</title>
        <authorList>
            <person name="Ahrendt S.R."/>
            <person name="Quandt C.A."/>
            <person name="Ciobanu D."/>
            <person name="Clum A."/>
            <person name="Salamov A."/>
            <person name="Andreopoulos B."/>
            <person name="Cheng J.F."/>
            <person name="Woyke T."/>
            <person name="Pelin A."/>
            <person name="Henrissat B."/>
            <person name="Reynolds N.K."/>
            <person name="Benny G.L."/>
            <person name="Smith M.E."/>
            <person name="James T.Y."/>
            <person name="Grigoriev I.V."/>
        </authorList>
    </citation>
    <scope>NUCLEOTIDE SEQUENCE [LARGE SCALE GENOMIC DNA]</scope>
    <source>
        <strain evidence="12">RSA 1356</strain>
    </source>
</reference>
<sequence length="529" mass="59755">MTNTTARQSRLPEAEPCWTPASPSLRPVDSMENVVDESVGHKERAIQKRKETEEYERQKRLWEERERKIKQENMAKIALKEAERRREELMEASTFGSSWNRTLANMIAQKMGPVAVPHQAPVFMTSSGRGTVGSFVPGFAVPVSSTGTSQSLAAMQGLQLSSTSVHGITAAHANQRTEPCFSYARTAACRFGTSCTCRHPPAPLASKTLLIRNLFNVDRRTLPADLDDALEHDDDEEEQRYAAFFSDMMIEFAKFGTIVQFKVCRNEATHLRGNMYIQYAAETEAATAVRSTRGRWYASKRLLPELVDISNWREAVCGMFERAVAGKGGGGCTKGAACNLLHVYQNPGGAYQPALAPPPISIPQQTTAAASEHQQNQVIGNNGDSSATLNNRRGHQEQAYRRPHSRTRSRGRLGSREREHASRDRRSRSPYRRTRDEARDYHSQRSVGNEGSSDRRTHQRHAYAKREYQHHRNSRDSRRQHSRYGADDDDDGDDNGRSHAGGDGTHRRSRPQRRRQDRSRSREHTRSRE</sequence>
<evidence type="ECO:0000259" key="10">
    <source>
        <dbReference type="PROSITE" id="PS50103"/>
    </source>
</evidence>
<dbReference type="PROSITE" id="PS50103">
    <property type="entry name" value="ZF_C3H1"/>
    <property type="match status" value="2"/>
</dbReference>
<feature type="zinc finger region" description="C3H1-type" evidence="6">
    <location>
        <begin position="174"/>
        <end position="202"/>
    </location>
</feature>
<name>A0A4P9XXN0_9FUNG</name>
<protein>
    <submittedName>
        <fullName evidence="11">Uncharacterized protein</fullName>
    </submittedName>
</protein>
<keyword evidence="3 6" id="KW-0863">Zinc-finger</keyword>
<dbReference type="STRING" id="78915.A0A4P9XXN0"/>
<evidence type="ECO:0000259" key="9">
    <source>
        <dbReference type="PROSITE" id="PS50102"/>
    </source>
</evidence>
<keyword evidence="2" id="KW-0677">Repeat</keyword>
<feature type="domain" description="C3H1-type" evidence="10">
    <location>
        <begin position="311"/>
        <end position="345"/>
    </location>
</feature>
<dbReference type="PROSITE" id="PS50102">
    <property type="entry name" value="RRM"/>
    <property type="match status" value="1"/>
</dbReference>
<keyword evidence="4 6" id="KW-0862">Zinc</keyword>
<evidence type="ECO:0000256" key="3">
    <source>
        <dbReference type="ARBA" id="ARBA00022771"/>
    </source>
</evidence>
<evidence type="ECO:0000256" key="8">
    <source>
        <dbReference type="SAM" id="MobiDB-lite"/>
    </source>
</evidence>
<feature type="region of interest" description="Disordered" evidence="8">
    <location>
        <begin position="1"/>
        <end position="29"/>
    </location>
</feature>
<dbReference type="GO" id="GO:0000398">
    <property type="term" value="P:mRNA splicing, via spliceosome"/>
    <property type="evidence" value="ECO:0007669"/>
    <property type="project" value="InterPro"/>
</dbReference>
<dbReference type="PRINTS" id="PR01848">
    <property type="entry name" value="U2AUXFACTOR"/>
</dbReference>
<feature type="compositionally biased region" description="Basic and acidic residues" evidence="8">
    <location>
        <begin position="518"/>
        <end position="529"/>
    </location>
</feature>
<evidence type="ECO:0000256" key="4">
    <source>
        <dbReference type="ARBA" id="ARBA00022833"/>
    </source>
</evidence>
<feature type="domain" description="RRM" evidence="9">
    <location>
        <begin position="207"/>
        <end position="302"/>
    </location>
</feature>
<gene>
    <name evidence="11" type="ORF">THASP1DRAFT_27122</name>
</gene>
<keyword evidence="5" id="KW-0694">RNA-binding</keyword>
<feature type="domain" description="C3H1-type" evidence="10">
    <location>
        <begin position="174"/>
        <end position="202"/>
    </location>
</feature>
<keyword evidence="7" id="KW-0175">Coiled coil</keyword>
<dbReference type="SUPFAM" id="SSF54928">
    <property type="entry name" value="RNA-binding domain, RBD"/>
    <property type="match status" value="1"/>
</dbReference>
<dbReference type="OrthoDB" id="423462at2759"/>
<evidence type="ECO:0000313" key="12">
    <source>
        <dbReference type="Proteomes" id="UP000271241"/>
    </source>
</evidence>
<dbReference type="InterPro" id="IPR012677">
    <property type="entry name" value="Nucleotide-bd_a/b_plait_sf"/>
</dbReference>
<dbReference type="GO" id="GO:0003723">
    <property type="term" value="F:RNA binding"/>
    <property type="evidence" value="ECO:0007669"/>
    <property type="project" value="UniProtKB-UniRule"/>
</dbReference>
<evidence type="ECO:0000313" key="11">
    <source>
        <dbReference type="EMBL" id="RKP11087.1"/>
    </source>
</evidence>
<dbReference type="PANTHER" id="PTHR12620">
    <property type="entry name" value="U2 SNRNP AUXILIARY FACTOR, SMALL SUBUNIT"/>
    <property type="match status" value="1"/>
</dbReference>
<dbReference type="Gene3D" id="3.30.70.330">
    <property type="match status" value="1"/>
</dbReference>
<feature type="compositionally biased region" description="Basic residues" evidence="8">
    <location>
        <begin position="401"/>
        <end position="413"/>
    </location>
</feature>
<proteinExistence type="predicted"/>
<evidence type="ECO:0000256" key="6">
    <source>
        <dbReference type="PROSITE-ProRule" id="PRU00723"/>
    </source>
</evidence>
<feature type="compositionally biased region" description="Basic residues" evidence="8">
    <location>
        <begin position="457"/>
        <end position="473"/>
    </location>
</feature>
<dbReference type="InterPro" id="IPR035979">
    <property type="entry name" value="RBD_domain_sf"/>
</dbReference>
<dbReference type="InterPro" id="IPR009145">
    <property type="entry name" value="U2AF_small"/>
</dbReference>
<evidence type="ECO:0000256" key="2">
    <source>
        <dbReference type="ARBA" id="ARBA00022737"/>
    </source>
</evidence>
<dbReference type="AlphaFoldDB" id="A0A4P9XXN0"/>
<feature type="zinc finger region" description="C3H1-type" evidence="6">
    <location>
        <begin position="311"/>
        <end position="345"/>
    </location>
</feature>
<dbReference type="SMART" id="SM00356">
    <property type="entry name" value="ZnF_C3H1"/>
    <property type="match status" value="2"/>
</dbReference>
<dbReference type="InterPro" id="IPR000571">
    <property type="entry name" value="Znf_CCCH"/>
</dbReference>
<organism evidence="11 12">
    <name type="scientific">Thamnocephalis sphaerospora</name>
    <dbReference type="NCBI Taxonomy" id="78915"/>
    <lineage>
        <taxon>Eukaryota</taxon>
        <taxon>Fungi</taxon>
        <taxon>Fungi incertae sedis</taxon>
        <taxon>Zoopagomycota</taxon>
        <taxon>Zoopagomycotina</taxon>
        <taxon>Zoopagomycetes</taxon>
        <taxon>Zoopagales</taxon>
        <taxon>Sigmoideomycetaceae</taxon>
        <taxon>Thamnocephalis</taxon>
    </lineage>
</organism>
<dbReference type="InterPro" id="IPR000504">
    <property type="entry name" value="RRM_dom"/>
</dbReference>
<dbReference type="GO" id="GO:0008270">
    <property type="term" value="F:zinc ion binding"/>
    <property type="evidence" value="ECO:0007669"/>
    <property type="project" value="UniProtKB-KW"/>
</dbReference>
<evidence type="ECO:0000256" key="5">
    <source>
        <dbReference type="PROSITE-ProRule" id="PRU00176"/>
    </source>
</evidence>
<accession>A0A4P9XXN0</accession>
<keyword evidence="12" id="KW-1185">Reference proteome</keyword>
<feature type="region of interest" description="Disordered" evidence="8">
    <location>
        <begin position="355"/>
        <end position="529"/>
    </location>
</feature>
<evidence type="ECO:0000256" key="7">
    <source>
        <dbReference type="SAM" id="Coils"/>
    </source>
</evidence>
<feature type="coiled-coil region" evidence="7">
    <location>
        <begin position="45"/>
        <end position="92"/>
    </location>
</feature>
<feature type="compositionally biased region" description="Basic and acidic residues" evidence="8">
    <location>
        <begin position="414"/>
        <end position="424"/>
    </location>
</feature>
<dbReference type="Proteomes" id="UP000271241">
    <property type="component" value="Unassembled WGS sequence"/>
</dbReference>
<feature type="compositionally biased region" description="Polar residues" evidence="8">
    <location>
        <begin position="362"/>
        <end position="391"/>
    </location>
</feature>
<feature type="compositionally biased region" description="Basic and acidic residues" evidence="8">
    <location>
        <begin position="433"/>
        <end position="443"/>
    </location>
</feature>
<dbReference type="GO" id="GO:0089701">
    <property type="term" value="C:U2AF complex"/>
    <property type="evidence" value="ECO:0007669"/>
    <property type="project" value="InterPro"/>
</dbReference>